<dbReference type="InterPro" id="IPR008947">
    <property type="entry name" value="PLipase_C/P1_nuclease_dom_sf"/>
</dbReference>
<dbReference type="Pfam" id="PF02265">
    <property type="entry name" value="S1-P1_nuclease"/>
    <property type="match status" value="1"/>
</dbReference>
<reference evidence="7 8" key="1">
    <citation type="submission" date="2015-11" db="EMBL/GenBank/DDBJ databases">
        <title>Genomic analysis of 38 Legionella species identifies large and diverse effector repertoires.</title>
        <authorList>
            <person name="Burstein D."/>
            <person name="Amaro F."/>
            <person name="Zusman T."/>
            <person name="Lifshitz Z."/>
            <person name="Cohen O."/>
            <person name="Gilbert J.A."/>
            <person name="Pupko T."/>
            <person name="Shuman H.A."/>
            <person name="Segal G."/>
        </authorList>
    </citation>
    <scope>NUCLEOTIDE SEQUENCE [LARGE SCALE GENOMIC DNA]</scope>
    <source>
        <strain evidence="7 8">ATCC 49506</strain>
    </source>
</reference>
<evidence type="ECO:0000256" key="3">
    <source>
        <dbReference type="ARBA" id="ARBA00022759"/>
    </source>
</evidence>
<gene>
    <name evidence="7" type="ORF">Lnau_1670</name>
</gene>
<comment type="caution">
    <text evidence="7">The sequence shown here is derived from an EMBL/GenBank/DDBJ whole genome shotgun (WGS) entry which is preliminary data.</text>
</comment>
<dbReference type="OrthoDB" id="267579at2"/>
<dbReference type="SUPFAM" id="SSF48537">
    <property type="entry name" value="Phospholipase C/P1 nuclease"/>
    <property type="match status" value="1"/>
</dbReference>
<proteinExistence type="predicted"/>
<dbReference type="PANTHER" id="PTHR33146:SF10">
    <property type="entry name" value="STRAND-SPECIFIC NUCLEASE, PUTATIVE-RELATED"/>
    <property type="match status" value="1"/>
</dbReference>
<dbReference type="EMBL" id="LNYO01000013">
    <property type="protein sequence ID" value="KTD36686.1"/>
    <property type="molecule type" value="Genomic_DNA"/>
</dbReference>
<evidence type="ECO:0000256" key="5">
    <source>
        <dbReference type="ARBA" id="ARBA00023157"/>
    </source>
</evidence>
<sequence>MRKLSFLFLMLVLLEKGYCWNALGHRLVAQIAYFHLTDHAKQVYNQYNHALDRVYRKHTLVDSASWLDSLRYQNELWLRKKHYISLPFSFDGTRLQPPNKMNAISAIQEAKTILQTSNREFDKGFSLRILLHVVGDIHQPLHAANLYSATYPQGDKGGNLFRLGKNPIAGSLHAYWDKGGGYLIKRRAYSKNQLEKKAKHIEKLWPCKPEKMKLNPQVWAAESHQIAIDKAYRLKARQKPDKNYQSMVKRLTEERIALAGCRLAALLNQIDSSRIYWKDNS</sequence>
<dbReference type="CDD" id="cd11010">
    <property type="entry name" value="S1-P1_nuclease"/>
    <property type="match status" value="1"/>
</dbReference>
<dbReference type="GO" id="GO:0003676">
    <property type="term" value="F:nucleic acid binding"/>
    <property type="evidence" value="ECO:0007669"/>
    <property type="project" value="InterPro"/>
</dbReference>
<keyword evidence="8" id="KW-1185">Reference proteome</keyword>
<dbReference type="Proteomes" id="UP000054725">
    <property type="component" value="Unassembled WGS sequence"/>
</dbReference>
<dbReference type="GO" id="GO:0016788">
    <property type="term" value="F:hydrolase activity, acting on ester bonds"/>
    <property type="evidence" value="ECO:0007669"/>
    <property type="project" value="InterPro"/>
</dbReference>
<dbReference type="PATRIC" id="fig|45070.6.peg.1749"/>
<dbReference type="STRING" id="45070.Lnau_1670"/>
<dbReference type="PANTHER" id="PTHR33146">
    <property type="entry name" value="ENDONUCLEASE 4"/>
    <property type="match status" value="1"/>
</dbReference>
<evidence type="ECO:0000313" key="7">
    <source>
        <dbReference type="EMBL" id="KTD36686.1"/>
    </source>
</evidence>
<dbReference type="GO" id="GO:0006308">
    <property type="term" value="P:DNA catabolic process"/>
    <property type="evidence" value="ECO:0007669"/>
    <property type="project" value="InterPro"/>
</dbReference>
<keyword evidence="3" id="KW-0255">Endonuclease</keyword>
<organism evidence="7 8">
    <name type="scientific">Legionella nautarum</name>
    <dbReference type="NCBI Taxonomy" id="45070"/>
    <lineage>
        <taxon>Bacteria</taxon>
        <taxon>Pseudomonadati</taxon>
        <taxon>Pseudomonadota</taxon>
        <taxon>Gammaproteobacteria</taxon>
        <taxon>Legionellales</taxon>
        <taxon>Legionellaceae</taxon>
        <taxon>Legionella</taxon>
    </lineage>
</organism>
<dbReference type="GO" id="GO:0004519">
    <property type="term" value="F:endonuclease activity"/>
    <property type="evidence" value="ECO:0007669"/>
    <property type="project" value="UniProtKB-KW"/>
</dbReference>
<keyword evidence="6" id="KW-0325">Glycoprotein</keyword>
<keyword evidence="4" id="KW-0378">Hydrolase</keyword>
<evidence type="ECO:0000256" key="6">
    <source>
        <dbReference type="ARBA" id="ARBA00023180"/>
    </source>
</evidence>
<dbReference type="AlphaFoldDB" id="A0A0W0WWI3"/>
<dbReference type="RefSeq" id="WP_065240262.1">
    <property type="nucleotide sequence ID" value="NZ_CAAAIF010000006.1"/>
</dbReference>
<dbReference type="GO" id="GO:0046872">
    <property type="term" value="F:metal ion binding"/>
    <property type="evidence" value="ECO:0007669"/>
    <property type="project" value="UniProtKB-KW"/>
</dbReference>
<evidence type="ECO:0000313" key="8">
    <source>
        <dbReference type="Proteomes" id="UP000054725"/>
    </source>
</evidence>
<keyword evidence="1" id="KW-0540">Nuclease</keyword>
<keyword evidence="2" id="KW-0479">Metal-binding</keyword>
<evidence type="ECO:0000256" key="1">
    <source>
        <dbReference type="ARBA" id="ARBA00022722"/>
    </source>
</evidence>
<name>A0A0W0WWI3_9GAMM</name>
<protein>
    <submittedName>
        <fullName evidence="7">3'-nucleotidase/nuclease</fullName>
    </submittedName>
</protein>
<evidence type="ECO:0000256" key="2">
    <source>
        <dbReference type="ARBA" id="ARBA00022723"/>
    </source>
</evidence>
<keyword evidence="5" id="KW-1015">Disulfide bond</keyword>
<accession>A0A0W0WWI3</accession>
<dbReference type="Gene3D" id="1.10.575.10">
    <property type="entry name" value="P1 Nuclease"/>
    <property type="match status" value="1"/>
</dbReference>
<evidence type="ECO:0000256" key="4">
    <source>
        <dbReference type="ARBA" id="ARBA00022801"/>
    </source>
</evidence>
<dbReference type="InterPro" id="IPR003154">
    <property type="entry name" value="S1/P1nuclease"/>
</dbReference>